<reference evidence="3" key="1">
    <citation type="submission" date="2018-02" db="EMBL/GenBank/DDBJ databases">
        <title>Genome sequencing of Solimonas sp. HR-BB.</title>
        <authorList>
            <person name="Lee Y."/>
            <person name="Jeon C.O."/>
        </authorList>
    </citation>
    <scope>NUCLEOTIDE SEQUENCE [LARGE SCALE GENOMIC DNA]</scope>
    <source>
        <strain evidence="3">HR-U</strain>
    </source>
</reference>
<dbReference type="InterPro" id="IPR004360">
    <property type="entry name" value="Glyas_Fos-R_dOase_dom"/>
</dbReference>
<dbReference type="PANTHER" id="PTHR36437:SF2">
    <property type="entry name" value="GLYOXALASE_BLEOMYCIN RESISTANCE PROTEIN_DIOXYGENASE"/>
    <property type="match status" value="1"/>
</dbReference>
<sequence>MHDFDNFFLPADNLEEAKEFYTKKLGLETKFDFSDKGMTAFKVGENEPAIILSSMPNARPAIWFTVDDAQKAYEALQQKGVHFLSEPFEIATGFAVEFHDPFGNKLGITDYSKVKE</sequence>
<dbReference type="Proteomes" id="UP000239590">
    <property type="component" value="Unassembled WGS sequence"/>
</dbReference>
<dbReference type="OrthoDB" id="9794917at2"/>
<protein>
    <submittedName>
        <fullName evidence="2">Lactoylglutathione lyase</fullName>
    </submittedName>
</protein>
<feature type="domain" description="VOC" evidence="1">
    <location>
        <begin position="3"/>
        <end position="111"/>
    </location>
</feature>
<dbReference type="EMBL" id="PTRA01000011">
    <property type="protein sequence ID" value="PQA53042.1"/>
    <property type="molecule type" value="Genomic_DNA"/>
</dbReference>
<comment type="caution">
    <text evidence="2">The sequence shown here is derived from an EMBL/GenBank/DDBJ whole genome shotgun (WGS) entry which is preliminary data.</text>
</comment>
<gene>
    <name evidence="2" type="ORF">C5O19_25425</name>
</gene>
<organism evidence="2 3">
    <name type="scientific">Siphonobacter curvatus</name>
    <dbReference type="NCBI Taxonomy" id="2094562"/>
    <lineage>
        <taxon>Bacteria</taxon>
        <taxon>Pseudomonadati</taxon>
        <taxon>Bacteroidota</taxon>
        <taxon>Cytophagia</taxon>
        <taxon>Cytophagales</taxon>
        <taxon>Cytophagaceae</taxon>
        <taxon>Siphonobacter</taxon>
    </lineage>
</organism>
<evidence type="ECO:0000313" key="2">
    <source>
        <dbReference type="EMBL" id="PQA53042.1"/>
    </source>
</evidence>
<dbReference type="PANTHER" id="PTHR36437">
    <property type="entry name" value="GLYOXALASE/BLEOMYCIN RESISTANCE PROTEIN/DIOXYGENASE"/>
    <property type="match status" value="1"/>
</dbReference>
<evidence type="ECO:0000259" key="1">
    <source>
        <dbReference type="PROSITE" id="PS51819"/>
    </source>
</evidence>
<evidence type="ECO:0000313" key="3">
    <source>
        <dbReference type="Proteomes" id="UP000239590"/>
    </source>
</evidence>
<dbReference type="PROSITE" id="PS51819">
    <property type="entry name" value="VOC"/>
    <property type="match status" value="1"/>
</dbReference>
<dbReference type="Gene3D" id="3.10.180.10">
    <property type="entry name" value="2,3-Dihydroxybiphenyl 1,2-Dioxygenase, domain 1"/>
    <property type="match status" value="1"/>
</dbReference>
<name>A0A2S7IEH0_9BACT</name>
<dbReference type="SUPFAM" id="SSF54593">
    <property type="entry name" value="Glyoxalase/Bleomycin resistance protein/Dihydroxybiphenyl dioxygenase"/>
    <property type="match status" value="1"/>
</dbReference>
<dbReference type="Pfam" id="PF00903">
    <property type="entry name" value="Glyoxalase"/>
    <property type="match status" value="1"/>
</dbReference>
<proteinExistence type="predicted"/>
<keyword evidence="3" id="KW-1185">Reference proteome</keyword>
<dbReference type="GO" id="GO:0016829">
    <property type="term" value="F:lyase activity"/>
    <property type="evidence" value="ECO:0007669"/>
    <property type="project" value="UniProtKB-KW"/>
</dbReference>
<keyword evidence="2" id="KW-0456">Lyase</keyword>
<dbReference type="InterPro" id="IPR029068">
    <property type="entry name" value="Glyas_Bleomycin-R_OHBP_Dase"/>
</dbReference>
<dbReference type="InterPro" id="IPR037523">
    <property type="entry name" value="VOC_core"/>
</dbReference>
<dbReference type="AlphaFoldDB" id="A0A2S7IEH0"/>
<accession>A0A2S7IEH0</accession>